<evidence type="ECO:0000313" key="4">
    <source>
        <dbReference type="Proteomes" id="UP000230956"/>
    </source>
</evidence>
<sequence length="72" mass="8193">MDVFDFALLFIIGFIFGLFGRLIYARLTGRLGPELTRNESNVRYIDTAPSRKAQTDTPTEQQESPEKRAANQ</sequence>
<feature type="transmembrane region" description="Helical" evidence="2">
    <location>
        <begin position="6"/>
        <end position="24"/>
    </location>
</feature>
<comment type="caution">
    <text evidence="3">The sequence shown here is derived from an EMBL/GenBank/DDBJ whole genome shotgun (WGS) entry which is preliminary data.</text>
</comment>
<dbReference type="EMBL" id="PFNG01000151">
    <property type="protein sequence ID" value="PIZ38323.1"/>
    <property type="molecule type" value="Genomic_DNA"/>
</dbReference>
<protein>
    <submittedName>
        <fullName evidence="3">Uncharacterized protein</fullName>
    </submittedName>
</protein>
<evidence type="ECO:0000256" key="1">
    <source>
        <dbReference type="SAM" id="MobiDB-lite"/>
    </source>
</evidence>
<keyword evidence="2" id="KW-0812">Transmembrane</keyword>
<accession>A0A2M7T7L0</accession>
<dbReference type="RefSeq" id="WP_286679359.1">
    <property type="nucleotide sequence ID" value="NZ_MNXI01000146.1"/>
</dbReference>
<reference evidence="4" key="1">
    <citation type="submission" date="2017-09" db="EMBL/GenBank/DDBJ databases">
        <title>Depth-based differentiation of microbial function through sediment-hosted aquifers and enrichment of novel symbionts in the deep terrestrial subsurface.</title>
        <authorList>
            <person name="Probst A.J."/>
            <person name="Ladd B."/>
            <person name="Jarett J.K."/>
            <person name="Geller-Mcgrath D.E."/>
            <person name="Sieber C.M.K."/>
            <person name="Emerson J.B."/>
            <person name="Anantharaman K."/>
            <person name="Thomas B.C."/>
            <person name="Malmstrom R."/>
            <person name="Stieglmeier M."/>
            <person name="Klingl A."/>
            <person name="Woyke T."/>
            <person name="Ryan C.M."/>
            <person name="Banfield J.F."/>
        </authorList>
    </citation>
    <scope>NUCLEOTIDE SEQUENCE [LARGE SCALE GENOMIC DNA]</scope>
</reference>
<feature type="region of interest" description="Disordered" evidence="1">
    <location>
        <begin position="42"/>
        <end position="72"/>
    </location>
</feature>
<evidence type="ECO:0000313" key="3">
    <source>
        <dbReference type="EMBL" id="PIZ38323.1"/>
    </source>
</evidence>
<dbReference type="AlphaFoldDB" id="A0A2M7T7L0"/>
<name>A0A2M7T7L0_9ACTN</name>
<keyword evidence="2" id="KW-1133">Transmembrane helix</keyword>
<gene>
    <name evidence="3" type="ORF">COY37_06300</name>
</gene>
<keyword evidence="2" id="KW-0472">Membrane</keyword>
<dbReference type="Proteomes" id="UP000230956">
    <property type="component" value="Unassembled WGS sequence"/>
</dbReference>
<evidence type="ECO:0000256" key="2">
    <source>
        <dbReference type="SAM" id="Phobius"/>
    </source>
</evidence>
<organism evidence="3 4">
    <name type="scientific">Candidatus Aquicultor secundus</name>
    <dbReference type="NCBI Taxonomy" id="1973895"/>
    <lineage>
        <taxon>Bacteria</taxon>
        <taxon>Bacillati</taxon>
        <taxon>Actinomycetota</taxon>
        <taxon>Candidatus Aquicultoria</taxon>
        <taxon>Candidatus Aquicultorales</taxon>
        <taxon>Candidatus Aquicultoraceae</taxon>
        <taxon>Candidatus Aquicultor</taxon>
    </lineage>
</organism>
<proteinExistence type="predicted"/>